<comment type="function">
    <text evidence="9">Acts as a component of the peripheral membrane COG complex that is involved in intra-Golgi protein trafficking. COG is located at the cis-Golgi, and regulates tethering of retrograde intra-Golgi vesicles and possibly a number of other membrane trafficking events.</text>
</comment>
<evidence type="ECO:0000256" key="5">
    <source>
        <dbReference type="ARBA" id="ARBA00022927"/>
    </source>
</evidence>
<organism evidence="14 15">
    <name type="scientific">Gymnopus androsaceus JB14</name>
    <dbReference type="NCBI Taxonomy" id="1447944"/>
    <lineage>
        <taxon>Eukaryota</taxon>
        <taxon>Fungi</taxon>
        <taxon>Dikarya</taxon>
        <taxon>Basidiomycota</taxon>
        <taxon>Agaricomycotina</taxon>
        <taxon>Agaricomycetes</taxon>
        <taxon>Agaricomycetidae</taxon>
        <taxon>Agaricales</taxon>
        <taxon>Marasmiineae</taxon>
        <taxon>Omphalotaceae</taxon>
        <taxon>Gymnopus</taxon>
    </lineage>
</organism>
<dbReference type="SMART" id="SM01087">
    <property type="entry name" value="COG6"/>
    <property type="match status" value="1"/>
</dbReference>
<feature type="compositionally biased region" description="Acidic residues" evidence="11">
    <location>
        <begin position="529"/>
        <end position="538"/>
    </location>
</feature>
<dbReference type="GO" id="GO:0015031">
    <property type="term" value="P:protein transport"/>
    <property type="evidence" value="ECO:0007669"/>
    <property type="project" value="UniProtKB-KW"/>
</dbReference>
<evidence type="ECO:0000256" key="2">
    <source>
        <dbReference type="ARBA" id="ARBA00011023"/>
    </source>
</evidence>
<reference evidence="14" key="1">
    <citation type="journal article" date="2019" name="Environ. Microbiol.">
        <title>Fungal ecological strategies reflected in gene transcription - a case study of two litter decomposers.</title>
        <authorList>
            <person name="Barbi F."/>
            <person name="Kohler A."/>
            <person name="Barry K."/>
            <person name="Baskaran P."/>
            <person name="Daum C."/>
            <person name="Fauchery L."/>
            <person name="Ihrmark K."/>
            <person name="Kuo A."/>
            <person name="LaButti K."/>
            <person name="Lipzen A."/>
            <person name="Morin E."/>
            <person name="Grigoriev I.V."/>
            <person name="Henrissat B."/>
            <person name="Lindahl B."/>
            <person name="Martin F."/>
        </authorList>
    </citation>
    <scope>NUCLEOTIDE SEQUENCE</scope>
    <source>
        <strain evidence="14">JB14</strain>
    </source>
</reference>
<gene>
    <name evidence="14" type="ORF">BT96DRAFT_888050</name>
</gene>
<evidence type="ECO:0000256" key="11">
    <source>
        <dbReference type="SAM" id="MobiDB-lite"/>
    </source>
</evidence>
<dbReference type="AlphaFoldDB" id="A0A6A4H222"/>
<comment type="subcellular location">
    <subcellularLocation>
        <location evidence="1 10">Golgi apparatus membrane</location>
        <topology evidence="1 10">Peripheral membrane protein</topology>
    </subcellularLocation>
</comment>
<evidence type="ECO:0000259" key="12">
    <source>
        <dbReference type="Pfam" id="PF06419"/>
    </source>
</evidence>
<protein>
    <recommendedName>
        <fullName evidence="3 10">Conserved oligomeric Golgi complex subunit 6</fullName>
        <shortName evidence="10">COG complex subunit 6</shortName>
    </recommendedName>
    <alternativeName>
        <fullName evidence="8 10">Component of oligomeric Golgi complex 6</fullName>
    </alternativeName>
</protein>
<dbReference type="PANTHER" id="PTHR21506">
    <property type="entry name" value="COMPONENT OF OLIGOMERIC GOLGI COMPLEX 6"/>
    <property type="match status" value="1"/>
</dbReference>
<proteinExistence type="inferred from homology"/>
<comment type="subunit">
    <text evidence="10">Component of the conserved oligomeric Golgi complex.</text>
</comment>
<name>A0A6A4H222_9AGAR</name>
<dbReference type="OrthoDB" id="272987at2759"/>
<comment type="function">
    <text evidence="10">Acts as component of the peripheral membrane COG complex that is involved in intra-Golgi protein trafficking. COG is located at the cis-Golgi, and regulates tethering of retrograde intra-Golgi vesicles and possibly a number of other membrane trafficking events.</text>
</comment>
<feature type="domain" description="Conserved oligomeric complex COG6 N-terminal" evidence="12">
    <location>
        <begin position="117"/>
        <end position="221"/>
    </location>
</feature>
<sequence>MFPPKLTHSSSSSSSIASERKSSGAWASQSSSRNPVSLRLYKVLGTNYDDESTREALQTLSELYANTSSTNSKGKEISKDVNGNNDFLLGDDDDDEQLGTEEEKASILVENTPGEAAVRARKNLKRDMEIRLAEGSRHFLKVLSQVDEKLVAVQKQVSAMHISLEESEKHLQLTNEASKSLLDRAGNLREERQEVQVQKSIVSLFLARFTLSEEETEALTSRDVPVGKRFFQAMDKTEQIREDCRVLMAGEDGPTKAGKDIMASTASQLEQGYEKIFRWCSYEFLQIGRDSQLEVSTTMGEAIRRLRKRPELLNESLASLSLTRQTTLTSSFLTALTRGGPSGLPRPIELHAHDPLRYIGDMLAWVHQAIAGEREFLEALFSMKEDGRMVGSAREFREKGKMTEEEEWTRELMDAAVGKVCVPLKVRVQQTVRSQESAIMAYKIANLLQFYKITMTKTIGDEAVLSTTLKEITDLAYQTFFDSIQAQCRSLARANLDLDDTSLTPPIPILDHVQILREIMAVYQSSLGDEDKDNEDVVPEGKAQSGAENETQYAKDASGAGIGPGSGFLKIGDVMVRPAVDMCLNAAEAKKTLRPGWDMDVFILNCLSYLLSVLEPFGFTRSQRVMLQETIDSKVEELTEEHYHNIMADAGLDQIASLCENHDGSEPLSHIPGIQPAQLQSALASFSRWLSSSIEVVSSSSPRLSRLTLQRLHTQIHHAALGRMAKAYGMVCERVRRKENRYEAAATLLGTERPFGQVGLLWQIFGLKEEEEEEGTS</sequence>
<evidence type="ECO:0000256" key="6">
    <source>
        <dbReference type="ARBA" id="ARBA00023034"/>
    </source>
</evidence>
<keyword evidence="5 10" id="KW-0653">Protein transport</keyword>
<dbReference type="Pfam" id="PF06419">
    <property type="entry name" value="COG6_N"/>
    <property type="match status" value="1"/>
</dbReference>
<evidence type="ECO:0000256" key="4">
    <source>
        <dbReference type="ARBA" id="ARBA00022448"/>
    </source>
</evidence>
<dbReference type="InterPro" id="IPR048368">
    <property type="entry name" value="COG6_N"/>
</dbReference>
<feature type="compositionally biased region" description="Low complexity" evidence="11">
    <location>
        <begin position="9"/>
        <end position="32"/>
    </location>
</feature>
<evidence type="ECO:0000313" key="15">
    <source>
        <dbReference type="Proteomes" id="UP000799118"/>
    </source>
</evidence>
<dbReference type="GO" id="GO:0017119">
    <property type="term" value="C:Golgi transport complex"/>
    <property type="evidence" value="ECO:0007669"/>
    <property type="project" value="UniProtKB-UniRule"/>
</dbReference>
<feature type="region of interest" description="Disordered" evidence="11">
    <location>
        <begin position="67"/>
        <end position="96"/>
    </location>
</feature>
<evidence type="ECO:0000256" key="7">
    <source>
        <dbReference type="ARBA" id="ARBA00023136"/>
    </source>
</evidence>
<keyword evidence="6 10" id="KW-0333">Golgi apparatus</keyword>
<dbReference type="GO" id="GO:0000139">
    <property type="term" value="C:Golgi membrane"/>
    <property type="evidence" value="ECO:0007669"/>
    <property type="project" value="UniProtKB-SubCell"/>
</dbReference>
<evidence type="ECO:0000313" key="14">
    <source>
        <dbReference type="EMBL" id="KAE9392289.1"/>
    </source>
</evidence>
<dbReference type="Proteomes" id="UP000799118">
    <property type="component" value="Unassembled WGS sequence"/>
</dbReference>
<feature type="region of interest" description="Disordered" evidence="11">
    <location>
        <begin position="1"/>
        <end position="34"/>
    </location>
</feature>
<dbReference type="PANTHER" id="PTHR21506:SF0">
    <property type="entry name" value="CONSERVED OLIGOMERIC GOLGI COMPLEX SUBUNIT 6"/>
    <property type="match status" value="1"/>
</dbReference>
<dbReference type="InterPro" id="IPR048369">
    <property type="entry name" value="COG6_C"/>
</dbReference>
<keyword evidence="7 10" id="KW-0472">Membrane</keyword>
<dbReference type="Pfam" id="PF20653">
    <property type="entry name" value="COG6_C"/>
    <property type="match status" value="1"/>
</dbReference>
<feature type="region of interest" description="Disordered" evidence="11">
    <location>
        <begin position="529"/>
        <end position="558"/>
    </location>
</feature>
<keyword evidence="4 10" id="KW-0813">Transport</keyword>
<evidence type="ECO:0000256" key="1">
    <source>
        <dbReference type="ARBA" id="ARBA00004395"/>
    </source>
</evidence>
<feature type="domain" description="Conserved Oligomeric Golgi complex subunit 6 C-terminal" evidence="13">
    <location>
        <begin position="256"/>
        <end position="749"/>
    </location>
</feature>
<dbReference type="InterPro" id="IPR010490">
    <property type="entry name" value="COG6"/>
</dbReference>
<comment type="similarity">
    <text evidence="2 10">Belongs to the COG6 family.</text>
</comment>
<keyword evidence="15" id="KW-1185">Reference proteome</keyword>
<evidence type="ECO:0000256" key="10">
    <source>
        <dbReference type="RuleBase" id="RU365075"/>
    </source>
</evidence>
<dbReference type="GO" id="GO:0006891">
    <property type="term" value="P:intra-Golgi vesicle-mediated transport"/>
    <property type="evidence" value="ECO:0007669"/>
    <property type="project" value="UniProtKB-UniRule"/>
</dbReference>
<dbReference type="EMBL" id="ML769599">
    <property type="protein sequence ID" value="KAE9392289.1"/>
    <property type="molecule type" value="Genomic_DNA"/>
</dbReference>
<evidence type="ECO:0000256" key="8">
    <source>
        <dbReference type="ARBA" id="ARBA00031348"/>
    </source>
</evidence>
<evidence type="ECO:0000256" key="9">
    <source>
        <dbReference type="ARBA" id="ARBA00043873"/>
    </source>
</evidence>
<accession>A0A6A4H222</accession>
<evidence type="ECO:0000259" key="13">
    <source>
        <dbReference type="Pfam" id="PF20653"/>
    </source>
</evidence>
<evidence type="ECO:0000256" key="3">
    <source>
        <dbReference type="ARBA" id="ARBA00020973"/>
    </source>
</evidence>